<dbReference type="STRING" id="573501.SAMN04487999_1703"/>
<organism evidence="1 2">
    <name type="scientific">Leeuwenhoekiella palythoae</name>
    <dbReference type="NCBI Taxonomy" id="573501"/>
    <lineage>
        <taxon>Bacteria</taxon>
        <taxon>Pseudomonadati</taxon>
        <taxon>Bacteroidota</taxon>
        <taxon>Flavobacteriia</taxon>
        <taxon>Flavobacteriales</taxon>
        <taxon>Flavobacteriaceae</taxon>
        <taxon>Leeuwenhoekiella</taxon>
    </lineage>
</organism>
<dbReference type="EMBL" id="FQXT01000003">
    <property type="protein sequence ID" value="SHI03013.1"/>
    <property type="molecule type" value="Genomic_DNA"/>
</dbReference>
<gene>
    <name evidence="1" type="ORF">SAMN04487999_1703</name>
</gene>
<evidence type="ECO:0000313" key="2">
    <source>
        <dbReference type="Proteomes" id="UP000184240"/>
    </source>
</evidence>
<accession>A0A1M5XUS4</accession>
<dbReference type="Gene3D" id="2.60.40.1120">
    <property type="entry name" value="Carboxypeptidase-like, regulatory domain"/>
    <property type="match status" value="1"/>
</dbReference>
<dbReference type="SUPFAM" id="SSF49464">
    <property type="entry name" value="Carboxypeptidase regulatory domain-like"/>
    <property type="match status" value="1"/>
</dbReference>
<dbReference type="InterPro" id="IPR043741">
    <property type="entry name" value="DUF5686"/>
</dbReference>
<evidence type="ECO:0000313" key="1">
    <source>
        <dbReference type="EMBL" id="SHI03013.1"/>
    </source>
</evidence>
<dbReference type="Pfam" id="PF18939">
    <property type="entry name" value="DUF5686"/>
    <property type="match status" value="1"/>
</dbReference>
<sequence length="839" mass="94945">MFPKSGLGFYPKNYLLETSFMKQKLLLFLLTLSTFTGTSQITGLVSNTEGEPLPYVNIYQKNAATGTTSNGDGNYELAITKPGNYTVVFQFLGFQTKEVEVSVTSFPFELNVTLQEETTSLDEVFVDATGNPANRIIQAVLEQKPVILDKQKAYTADFYSRGLWRVENAPEKFLGQEIGDLGGGLDSTRTGIVYLSETISKIAYQAPDDFDETITASKVSGNDNGFSFNSAQEADYSFYENTLEINAQLISPLADNAFNYYNYKLLGAFKEGNKLINKIAVTPKRENDRVFSGVIYIVEDDWQLYGAELTTTGKAIQVPFVESLVFKHNFKYDSQTDLWVKISQNIEFSFKLLGFGGNGRFTAVYSNYDFEPQFERSSFSNEVLRFEPEANKKDSLFWQQIRPVPLTLEERADYQLKDSIQEKRNSKPYKDSVDAVSNTFGIFDPLLGYSFTNSFERWRISYSGVASTLNFNTVQGFNATAGLFYNTWTEEYNQATYASLDANYGLDDDRLRFTGNIAKRFNKINKRTLGITGGTKVQQFNAQEPISKLVNSISTLFWERNYMKLYELDFARVYYSEELFNGFQFYANAAYEKRSPLFNTTDQVWIKNSVDYTSNNPLAPLNFDTAAIVPHELAKFNARAVIHFDQKYMSYPDGKFNVSESKYPTLTLHFEQAFAASDSGFNFTQIAAQLKQELDIGNKGNLGYTLRGGTFLNGDDISFVDYQHFQGNQTRIQMQGRHLDGFNLLPYYGFSTNNSYFEGHAEHNFKGFILGKIPGIRSLNANLILGAHSLITQEQKPYYEFSAGIGNLGFGKFKFLRVDYVRSINGPNQDGAFVFGLSF</sequence>
<dbReference type="AlphaFoldDB" id="A0A1M5XUS4"/>
<name>A0A1M5XUS4_9FLAO</name>
<dbReference type="Pfam" id="PF13715">
    <property type="entry name" value="CarbopepD_reg_2"/>
    <property type="match status" value="1"/>
</dbReference>
<dbReference type="Proteomes" id="UP000184240">
    <property type="component" value="Unassembled WGS sequence"/>
</dbReference>
<protein>
    <submittedName>
        <fullName evidence="1">CarboxypepD_reg-like domain-containing protein</fullName>
    </submittedName>
</protein>
<proteinExistence type="predicted"/>
<reference evidence="2" key="1">
    <citation type="submission" date="2016-11" db="EMBL/GenBank/DDBJ databases">
        <authorList>
            <person name="Varghese N."/>
            <person name="Submissions S."/>
        </authorList>
    </citation>
    <scope>NUCLEOTIDE SEQUENCE [LARGE SCALE GENOMIC DNA]</scope>
    <source>
        <strain evidence="2">DSM 19859</strain>
    </source>
</reference>
<dbReference type="InterPro" id="IPR008969">
    <property type="entry name" value="CarboxyPept-like_regulatory"/>
</dbReference>